<name>A0A2B7ZB68_9EURO</name>
<dbReference type="PROSITE" id="PS51388">
    <property type="entry name" value="GED"/>
    <property type="match status" value="1"/>
</dbReference>
<evidence type="ECO:0000313" key="2">
    <source>
        <dbReference type="EMBL" id="PGH30610.1"/>
    </source>
</evidence>
<gene>
    <name evidence="2" type="ORF">GX50_06604</name>
</gene>
<evidence type="ECO:0000313" key="3">
    <source>
        <dbReference type="Proteomes" id="UP000226031"/>
    </source>
</evidence>
<dbReference type="InterPro" id="IPR020850">
    <property type="entry name" value="GED_dom"/>
</dbReference>
<organism evidence="2 3">
    <name type="scientific">[Emmonsia] crescens</name>
    <dbReference type="NCBI Taxonomy" id="73230"/>
    <lineage>
        <taxon>Eukaryota</taxon>
        <taxon>Fungi</taxon>
        <taxon>Dikarya</taxon>
        <taxon>Ascomycota</taxon>
        <taxon>Pezizomycotina</taxon>
        <taxon>Eurotiomycetes</taxon>
        <taxon>Eurotiomycetidae</taxon>
        <taxon>Onygenales</taxon>
        <taxon>Ajellomycetaceae</taxon>
        <taxon>Emergomyces</taxon>
    </lineage>
</organism>
<feature type="domain" description="GED" evidence="1">
    <location>
        <begin position="53"/>
        <end position="141"/>
    </location>
</feature>
<proteinExistence type="predicted"/>
<dbReference type="AlphaFoldDB" id="A0A2B7ZB68"/>
<sequence>MQHQDDSPGGYGGNLPKDRGWWTSVRKKELHRTTAFGDKLGQAIERDMDKFSAEQALDAHDAYYKSEKKYFIDVVAKQIIERHLVSSLAEVFSPRVLARYSDKEIHLLASEPSEIVRIREHLDGRLKMLEDGQNAFDMAMS</sequence>
<dbReference type="Proteomes" id="UP000226031">
    <property type="component" value="Unassembled WGS sequence"/>
</dbReference>
<evidence type="ECO:0000259" key="1">
    <source>
        <dbReference type="PROSITE" id="PS51388"/>
    </source>
</evidence>
<accession>A0A2B7ZB68</accession>
<reference evidence="2 3" key="1">
    <citation type="submission" date="2017-10" db="EMBL/GenBank/DDBJ databases">
        <title>Comparative genomics in systemic dimorphic fungi from Ajellomycetaceae.</title>
        <authorList>
            <person name="Munoz J.F."/>
            <person name="Mcewen J.G."/>
            <person name="Clay O.K."/>
            <person name="Cuomo C.A."/>
        </authorList>
    </citation>
    <scope>NUCLEOTIDE SEQUENCE [LARGE SCALE GENOMIC DNA]</scope>
    <source>
        <strain evidence="2 3">UAMH4076</strain>
    </source>
</reference>
<protein>
    <recommendedName>
        <fullName evidence="1">GED domain-containing protein</fullName>
    </recommendedName>
</protein>
<comment type="caution">
    <text evidence="2">The sequence shown here is derived from an EMBL/GenBank/DDBJ whole genome shotgun (WGS) entry which is preliminary data.</text>
</comment>
<keyword evidence="3" id="KW-1185">Reference proteome</keyword>
<dbReference type="EMBL" id="PDND01000163">
    <property type="protein sequence ID" value="PGH30610.1"/>
    <property type="molecule type" value="Genomic_DNA"/>
</dbReference>